<dbReference type="InterPro" id="IPR015854">
    <property type="entry name" value="ABC_transpr_LolD-like"/>
</dbReference>
<keyword evidence="2" id="KW-0813">Transport</keyword>
<dbReference type="Pfam" id="PF00005">
    <property type="entry name" value="ABC_tran"/>
    <property type="match status" value="1"/>
</dbReference>
<dbReference type="GO" id="GO:0005886">
    <property type="term" value="C:plasma membrane"/>
    <property type="evidence" value="ECO:0007669"/>
    <property type="project" value="TreeGrafter"/>
</dbReference>
<evidence type="ECO:0000313" key="6">
    <source>
        <dbReference type="EMBL" id="PIR43160.1"/>
    </source>
</evidence>
<comment type="similarity">
    <text evidence="1">Belongs to the ABC transporter superfamily.</text>
</comment>
<dbReference type="PROSITE" id="PS00211">
    <property type="entry name" value="ABC_TRANSPORTER_1"/>
    <property type="match status" value="1"/>
</dbReference>
<comment type="caution">
    <text evidence="6">The sequence shown here is derived from an EMBL/GenBank/DDBJ whole genome shotgun (WGS) entry which is preliminary data.</text>
</comment>
<dbReference type="InterPro" id="IPR017871">
    <property type="entry name" value="ABC_transporter-like_CS"/>
</dbReference>
<evidence type="ECO:0000256" key="4">
    <source>
        <dbReference type="ARBA" id="ARBA00022840"/>
    </source>
</evidence>
<dbReference type="PANTHER" id="PTHR24220">
    <property type="entry name" value="IMPORT ATP-BINDING PROTEIN"/>
    <property type="match status" value="1"/>
</dbReference>
<dbReference type="FunFam" id="3.40.50.300:FF:000056">
    <property type="entry name" value="Cell division ATP-binding protein FtsE"/>
    <property type="match status" value="1"/>
</dbReference>
<dbReference type="GO" id="GO:0051301">
    <property type="term" value="P:cell division"/>
    <property type="evidence" value="ECO:0007669"/>
    <property type="project" value="UniProtKB-KW"/>
</dbReference>
<dbReference type="InterPro" id="IPR027417">
    <property type="entry name" value="P-loop_NTPase"/>
</dbReference>
<dbReference type="InterPro" id="IPR003593">
    <property type="entry name" value="AAA+_ATPase"/>
</dbReference>
<dbReference type="SUPFAM" id="SSF52540">
    <property type="entry name" value="P-loop containing nucleoside triphosphate hydrolases"/>
    <property type="match status" value="1"/>
</dbReference>
<name>A0A2H0R9L1_UNCKA</name>
<keyword evidence="6" id="KW-0132">Cell division</keyword>
<dbReference type="PANTHER" id="PTHR24220:SF470">
    <property type="entry name" value="CELL DIVISION ATP-BINDING PROTEIN FTSE"/>
    <property type="match status" value="1"/>
</dbReference>
<evidence type="ECO:0000256" key="2">
    <source>
        <dbReference type="ARBA" id="ARBA00022448"/>
    </source>
</evidence>
<evidence type="ECO:0000256" key="3">
    <source>
        <dbReference type="ARBA" id="ARBA00022741"/>
    </source>
</evidence>
<dbReference type="Gene3D" id="3.40.50.300">
    <property type="entry name" value="P-loop containing nucleotide triphosphate hydrolases"/>
    <property type="match status" value="1"/>
</dbReference>
<dbReference type="GO" id="GO:0005524">
    <property type="term" value="F:ATP binding"/>
    <property type="evidence" value="ECO:0007669"/>
    <property type="project" value="UniProtKB-KW"/>
</dbReference>
<organism evidence="6 7">
    <name type="scientific">candidate division WWE3 bacterium CG10_big_fil_rev_8_21_14_0_10_32_10</name>
    <dbReference type="NCBI Taxonomy" id="1975090"/>
    <lineage>
        <taxon>Bacteria</taxon>
        <taxon>Katanobacteria</taxon>
    </lineage>
</organism>
<dbReference type="EMBL" id="PCXU01000036">
    <property type="protein sequence ID" value="PIR43160.1"/>
    <property type="molecule type" value="Genomic_DNA"/>
</dbReference>
<dbReference type="AlphaFoldDB" id="A0A2H0R9L1"/>
<protein>
    <submittedName>
        <fullName evidence="6">Cell division ATP-binding protein FtsE</fullName>
    </submittedName>
</protein>
<dbReference type="InterPro" id="IPR003439">
    <property type="entry name" value="ABC_transporter-like_ATP-bd"/>
</dbReference>
<evidence type="ECO:0000256" key="1">
    <source>
        <dbReference type="ARBA" id="ARBA00005417"/>
    </source>
</evidence>
<gene>
    <name evidence="6" type="ORF">COV24_04310</name>
</gene>
<dbReference type="PROSITE" id="PS50893">
    <property type="entry name" value="ABC_TRANSPORTER_2"/>
    <property type="match status" value="1"/>
</dbReference>
<keyword evidence="4 6" id="KW-0067">ATP-binding</keyword>
<dbReference type="GO" id="GO:0022857">
    <property type="term" value="F:transmembrane transporter activity"/>
    <property type="evidence" value="ECO:0007669"/>
    <property type="project" value="TreeGrafter"/>
</dbReference>
<feature type="domain" description="ABC transporter" evidence="5">
    <location>
        <begin position="2"/>
        <end position="219"/>
    </location>
</feature>
<sequence>MLAFENITKKYGKDVVLDSVDMVLGPGEFAFLTGPSGAGKSTLLRLILKEESVDSGKIFIDSEDITKVSKKDMPKVRRKVGFVFQDYRLLPSKNSFENVSIALEIKGKSESVIKKIIPDLLASVGLANKMDNYPWQLSGGEKQRLAIARALALEPKIIVADEPTGNLDNATSWEIINLLSDINKKEGTTILVATHNLDVVNTLKNRVFHLENGRIIKNV</sequence>
<evidence type="ECO:0000259" key="5">
    <source>
        <dbReference type="PROSITE" id="PS50893"/>
    </source>
</evidence>
<reference evidence="6 7" key="1">
    <citation type="submission" date="2017-09" db="EMBL/GenBank/DDBJ databases">
        <title>Depth-based differentiation of microbial function through sediment-hosted aquifers and enrichment of novel symbionts in the deep terrestrial subsurface.</title>
        <authorList>
            <person name="Probst A.J."/>
            <person name="Ladd B."/>
            <person name="Jarett J.K."/>
            <person name="Geller-Mcgrath D.E."/>
            <person name="Sieber C.M."/>
            <person name="Emerson J.B."/>
            <person name="Anantharaman K."/>
            <person name="Thomas B.C."/>
            <person name="Malmstrom R."/>
            <person name="Stieglmeier M."/>
            <person name="Klingl A."/>
            <person name="Woyke T."/>
            <person name="Ryan C.M."/>
            <person name="Banfield J.F."/>
        </authorList>
    </citation>
    <scope>NUCLEOTIDE SEQUENCE [LARGE SCALE GENOMIC DNA]</scope>
    <source>
        <strain evidence="6">CG10_big_fil_rev_8_21_14_0_10_32_10</strain>
    </source>
</reference>
<keyword evidence="3" id="KW-0547">Nucleotide-binding</keyword>
<dbReference type="GO" id="GO:0016887">
    <property type="term" value="F:ATP hydrolysis activity"/>
    <property type="evidence" value="ECO:0007669"/>
    <property type="project" value="InterPro"/>
</dbReference>
<keyword evidence="6" id="KW-0131">Cell cycle</keyword>
<dbReference type="CDD" id="cd03255">
    <property type="entry name" value="ABC_MJ0796_LolCDE_FtsE"/>
    <property type="match status" value="1"/>
</dbReference>
<dbReference type="InterPro" id="IPR017911">
    <property type="entry name" value="MacB-like_ATP-bd"/>
</dbReference>
<evidence type="ECO:0000313" key="7">
    <source>
        <dbReference type="Proteomes" id="UP000230214"/>
    </source>
</evidence>
<accession>A0A2H0R9L1</accession>
<dbReference type="Proteomes" id="UP000230214">
    <property type="component" value="Unassembled WGS sequence"/>
</dbReference>
<dbReference type="SMART" id="SM00382">
    <property type="entry name" value="AAA"/>
    <property type="match status" value="1"/>
</dbReference>
<proteinExistence type="inferred from homology"/>